<dbReference type="Gene3D" id="3.30.40.10">
    <property type="entry name" value="Zinc/RING finger domain, C3HC4 (zinc finger)"/>
    <property type="match status" value="1"/>
</dbReference>
<organism evidence="5">
    <name type="scientific">viral metagenome</name>
    <dbReference type="NCBI Taxonomy" id="1070528"/>
    <lineage>
        <taxon>unclassified sequences</taxon>
        <taxon>metagenomes</taxon>
        <taxon>organismal metagenomes</taxon>
    </lineage>
</organism>
<dbReference type="PROSITE" id="PS00518">
    <property type="entry name" value="ZF_RING_1"/>
    <property type="match status" value="1"/>
</dbReference>
<dbReference type="Pfam" id="PF13639">
    <property type="entry name" value="zf-RING_2"/>
    <property type="match status" value="1"/>
</dbReference>
<evidence type="ECO:0000259" key="4">
    <source>
        <dbReference type="PROSITE" id="PS50089"/>
    </source>
</evidence>
<dbReference type="SUPFAM" id="SSF57850">
    <property type="entry name" value="RING/U-box"/>
    <property type="match status" value="1"/>
</dbReference>
<evidence type="ECO:0000256" key="3">
    <source>
        <dbReference type="ARBA" id="ARBA00022833"/>
    </source>
</evidence>
<protein>
    <recommendedName>
        <fullName evidence="4">RING-type domain-containing protein</fullName>
    </recommendedName>
</protein>
<evidence type="ECO:0000313" key="5">
    <source>
        <dbReference type="EMBL" id="QHU14759.1"/>
    </source>
</evidence>
<evidence type="ECO:0000256" key="2">
    <source>
        <dbReference type="ARBA" id="ARBA00022771"/>
    </source>
</evidence>
<keyword evidence="2" id="KW-0863">Zinc-finger</keyword>
<dbReference type="InterPro" id="IPR017907">
    <property type="entry name" value="Znf_RING_CS"/>
</dbReference>
<feature type="domain" description="RING-type" evidence="4">
    <location>
        <begin position="96"/>
        <end position="135"/>
    </location>
</feature>
<keyword evidence="3" id="KW-0862">Zinc</keyword>
<dbReference type="SMART" id="SM00184">
    <property type="entry name" value="RING"/>
    <property type="match status" value="1"/>
</dbReference>
<reference evidence="5" key="1">
    <citation type="journal article" date="2020" name="Nature">
        <title>Giant virus diversity and host interactions through global metagenomics.</title>
        <authorList>
            <person name="Schulz F."/>
            <person name="Roux S."/>
            <person name="Paez-Espino D."/>
            <person name="Jungbluth S."/>
            <person name="Walsh D.A."/>
            <person name="Denef V.J."/>
            <person name="McMahon K.D."/>
            <person name="Konstantinidis K.T."/>
            <person name="Eloe-Fadrosh E.A."/>
            <person name="Kyrpides N.C."/>
            <person name="Woyke T."/>
        </authorList>
    </citation>
    <scope>NUCLEOTIDE SEQUENCE</scope>
    <source>
        <strain evidence="5">GVMAG-S-1102244-55</strain>
    </source>
</reference>
<dbReference type="PANTHER" id="PTHR12109">
    <property type="entry name" value="RING FINGER PROTEIN 141-RELATED"/>
    <property type="match status" value="1"/>
</dbReference>
<sequence length="225" mass="25265">MPRNSSLTIRRLGKGASAPKGKNGKFLRVSVHKTTRKVEKVQPNNWTEEANTLFTQTYPEGLALKTRRNKKPTMVTIVDIPAEEPQVKVEEEKEDCCICYSQIPNARTTLECGHSFCTKCILTWFQRNNSCPMCRATVPEAAGQRGLRRHLNMGLARAIIESTNRNIQNSYNVVPARTILANRTRSWGNAGSNYALAVLAYLSDTMESADDGLYDRLVPVYNQNN</sequence>
<evidence type="ECO:0000256" key="1">
    <source>
        <dbReference type="ARBA" id="ARBA00022723"/>
    </source>
</evidence>
<dbReference type="EMBL" id="MN740847">
    <property type="protein sequence ID" value="QHU14759.1"/>
    <property type="molecule type" value="Genomic_DNA"/>
</dbReference>
<dbReference type="InterPro" id="IPR047126">
    <property type="entry name" value="RNF141-like"/>
</dbReference>
<dbReference type="PROSITE" id="PS50089">
    <property type="entry name" value="ZF_RING_2"/>
    <property type="match status" value="1"/>
</dbReference>
<accession>A0A6C0KAP9</accession>
<dbReference type="InterPro" id="IPR001841">
    <property type="entry name" value="Znf_RING"/>
</dbReference>
<proteinExistence type="predicted"/>
<dbReference type="GO" id="GO:0008270">
    <property type="term" value="F:zinc ion binding"/>
    <property type="evidence" value="ECO:0007669"/>
    <property type="project" value="UniProtKB-KW"/>
</dbReference>
<keyword evidence="1" id="KW-0479">Metal-binding</keyword>
<dbReference type="InterPro" id="IPR013083">
    <property type="entry name" value="Znf_RING/FYVE/PHD"/>
</dbReference>
<name>A0A6C0KAP9_9ZZZZ</name>
<dbReference type="AlphaFoldDB" id="A0A6C0KAP9"/>